<dbReference type="PANTHER" id="PTHR47027:SF20">
    <property type="entry name" value="REVERSE TRANSCRIPTASE-LIKE PROTEIN WITH RNA-DIRECTED DNA POLYMERASE DOMAIN"/>
    <property type="match status" value="1"/>
</dbReference>
<dbReference type="STRING" id="6313.A0A158P798"/>
<dbReference type="GO" id="GO:0010181">
    <property type="term" value="F:FMN binding"/>
    <property type="evidence" value="ECO:0007669"/>
    <property type="project" value="InterPro"/>
</dbReference>
<keyword evidence="2" id="KW-1133">Transmembrane helix</keyword>
<dbReference type="Gene3D" id="3.40.50.360">
    <property type="match status" value="1"/>
</dbReference>
<evidence type="ECO:0000313" key="5">
    <source>
        <dbReference type="Proteomes" id="UP000035642"/>
    </source>
</evidence>
<dbReference type="Pfam" id="PF00078">
    <property type="entry name" value="RVT_1"/>
    <property type="match status" value="1"/>
</dbReference>
<reference evidence="6" key="2">
    <citation type="submission" date="2016-04" db="UniProtKB">
        <authorList>
            <consortium name="WormBaseParasite"/>
        </authorList>
    </citation>
    <scope>IDENTIFICATION</scope>
</reference>
<evidence type="ECO:0000259" key="4">
    <source>
        <dbReference type="PROSITE" id="PS50902"/>
    </source>
</evidence>
<evidence type="ECO:0000259" key="3">
    <source>
        <dbReference type="PROSITE" id="PS50878"/>
    </source>
</evidence>
<dbReference type="PROSITE" id="PS50878">
    <property type="entry name" value="RT_POL"/>
    <property type="match status" value="1"/>
</dbReference>
<proteinExistence type="predicted"/>
<dbReference type="InterPro" id="IPR029039">
    <property type="entry name" value="Flavoprotein-like_sf"/>
</dbReference>
<reference evidence="5" key="1">
    <citation type="submission" date="2012-09" db="EMBL/GenBank/DDBJ databases">
        <authorList>
            <person name="Martin A.A."/>
        </authorList>
    </citation>
    <scope>NUCLEOTIDE SEQUENCE</scope>
</reference>
<keyword evidence="2" id="KW-0472">Membrane</keyword>
<evidence type="ECO:0000256" key="1">
    <source>
        <dbReference type="SAM" id="MobiDB-lite"/>
    </source>
</evidence>
<feature type="region of interest" description="Disordered" evidence="1">
    <location>
        <begin position="515"/>
        <end position="550"/>
    </location>
</feature>
<protein>
    <submittedName>
        <fullName evidence="6">Reverse transcriptase domain-containing protein</fullName>
    </submittedName>
</protein>
<accession>A0A158P798</accession>
<name>A0A158P798_ANGCA</name>
<dbReference type="InterPro" id="IPR008254">
    <property type="entry name" value="Flavodoxin/NO_synth"/>
</dbReference>
<dbReference type="InterPro" id="IPR000477">
    <property type="entry name" value="RT_dom"/>
</dbReference>
<keyword evidence="2" id="KW-0812">Transmembrane</keyword>
<dbReference type="WBParaSite" id="ACAC_0000213201-mRNA-1">
    <property type="protein sequence ID" value="ACAC_0000213201-mRNA-1"/>
    <property type="gene ID" value="ACAC_0000213201"/>
</dbReference>
<dbReference type="SUPFAM" id="SSF56672">
    <property type="entry name" value="DNA/RNA polymerases"/>
    <property type="match status" value="1"/>
</dbReference>
<dbReference type="SUPFAM" id="SSF52218">
    <property type="entry name" value="Flavoproteins"/>
    <property type="match status" value="1"/>
</dbReference>
<organism evidence="5 6">
    <name type="scientific">Angiostrongylus cantonensis</name>
    <name type="common">Rat lungworm</name>
    <dbReference type="NCBI Taxonomy" id="6313"/>
    <lineage>
        <taxon>Eukaryota</taxon>
        <taxon>Metazoa</taxon>
        <taxon>Ecdysozoa</taxon>
        <taxon>Nematoda</taxon>
        <taxon>Chromadorea</taxon>
        <taxon>Rhabditida</taxon>
        <taxon>Rhabditina</taxon>
        <taxon>Rhabditomorpha</taxon>
        <taxon>Strongyloidea</taxon>
        <taxon>Metastrongylidae</taxon>
        <taxon>Angiostrongylus</taxon>
    </lineage>
</organism>
<sequence>MGLNDRPIVDDTNDISGMAFLVEQPRQADKCQKLGVLMLFSGSENIEDFVCSLFQIALSLLKMSFHPPVRPEVKPKPPKKWYEDLLEKDEILLYFTAILGVLLPAVVYVVYHKIHSIYMSYAKLFAIRLLFRRLPRIPRSLEYFRISELYRKAMEKIIHEYYTDLFDIVRPFFLTFIDLEKAFDSIEIEAVTEALGSQGVPTQYIKILREMYKNFTTKISPFYNDINVAVKRGDRQGDTFSLKLFTATLQNVMRTLEWDNMGVKIDGRQIHHLRFADDIVLITPDFSQAERMLADFGKACGKIGVRLNLRKTMFIKNGLVLFAPLTLNGTNISECFSYKKESERLADEAARSDVAVISLCTENGPAQRFLAHLQSTLSAELINPPKLWPVENLRTKDIIHFKGFCVFVVETLAAGAAPTSAEWFLDWLEDVAADAKQKRKANFDELKFAIVGFGSSTVEEPHFNKTSHTLLKRMKILGSKQIMNVVLFDTSQPESNLSERYDSVSVDLLQAIDRNLPGAQNSGTDSLTDDCSDESEDEQQEMTIHDKKTL</sequence>
<dbReference type="InterPro" id="IPR043502">
    <property type="entry name" value="DNA/RNA_pol_sf"/>
</dbReference>
<evidence type="ECO:0000313" key="6">
    <source>
        <dbReference type="WBParaSite" id="ACAC_0000213201-mRNA-1"/>
    </source>
</evidence>
<dbReference type="AlphaFoldDB" id="A0A158P798"/>
<feature type="transmembrane region" description="Helical" evidence="2">
    <location>
        <begin position="91"/>
        <end position="111"/>
    </location>
</feature>
<dbReference type="PROSITE" id="PS50902">
    <property type="entry name" value="FLAVODOXIN_LIKE"/>
    <property type="match status" value="1"/>
</dbReference>
<dbReference type="Pfam" id="PF00258">
    <property type="entry name" value="Flavodoxin_1"/>
    <property type="match status" value="1"/>
</dbReference>
<dbReference type="PANTHER" id="PTHR47027">
    <property type="entry name" value="REVERSE TRANSCRIPTASE DOMAIN-CONTAINING PROTEIN"/>
    <property type="match status" value="1"/>
</dbReference>
<keyword evidence="5" id="KW-1185">Reference proteome</keyword>
<feature type="compositionally biased region" description="Acidic residues" evidence="1">
    <location>
        <begin position="527"/>
        <end position="540"/>
    </location>
</feature>
<feature type="domain" description="Reverse transcriptase" evidence="3">
    <location>
        <begin position="1"/>
        <end position="327"/>
    </location>
</feature>
<feature type="domain" description="Flavodoxin-like" evidence="4">
    <location>
        <begin position="355"/>
        <end position="509"/>
    </location>
</feature>
<evidence type="ECO:0000256" key="2">
    <source>
        <dbReference type="SAM" id="Phobius"/>
    </source>
</evidence>
<dbReference type="Proteomes" id="UP000035642">
    <property type="component" value="Unassembled WGS sequence"/>
</dbReference>